<keyword evidence="3" id="KW-0934">Plastid</keyword>
<evidence type="ECO:0000256" key="2">
    <source>
        <dbReference type="SAM" id="Phobius"/>
    </source>
</evidence>
<feature type="transmembrane region" description="Helical" evidence="2">
    <location>
        <begin position="303"/>
        <end position="329"/>
    </location>
</feature>
<keyword evidence="2" id="KW-0472">Membrane</keyword>
<feature type="compositionally biased region" description="Basic and acidic residues" evidence="1">
    <location>
        <begin position="1871"/>
        <end position="1885"/>
    </location>
</feature>
<gene>
    <name evidence="3" type="primary">ycf1</name>
</gene>
<feature type="compositionally biased region" description="Basic and acidic residues" evidence="1">
    <location>
        <begin position="1685"/>
        <end position="1696"/>
    </location>
</feature>
<accession>A0A140GIH0</accession>
<name>A0A140GIH0_9CHLO</name>
<feature type="region of interest" description="Disordered" evidence="1">
    <location>
        <begin position="1518"/>
        <end position="1568"/>
    </location>
</feature>
<evidence type="ECO:0000313" key="3">
    <source>
        <dbReference type="EMBL" id="AMN09085.1"/>
    </source>
</evidence>
<geneLocation type="chloroplast" evidence="3"/>
<keyword evidence="2" id="KW-1133">Transmembrane helix</keyword>
<feature type="transmembrane region" description="Helical" evidence="2">
    <location>
        <begin position="173"/>
        <end position="192"/>
    </location>
</feature>
<evidence type="ECO:0000256" key="1">
    <source>
        <dbReference type="SAM" id="MobiDB-lite"/>
    </source>
</evidence>
<keyword evidence="2" id="KW-0812">Transmembrane</keyword>
<feature type="region of interest" description="Disordered" evidence="1">
    <location>
        <begin position="1685"/>
        <end position="1718"/>
    </location>
</feature>
<dbReference type="EMBL" id="KT369319">
    <property type="protein sequence ID" value="AMN09085.1"/>
    <property type="molecule type" value="Genomic_DNA"/>
</dbReference>
<reference evidence="3" key="1">
    <citation type="journal article" date="2016" name="Mol. Phylogenet. Evol.">
        <title>Chloroplast phylogenomic data from the green algal order Sphaeropleales (Chlorophyceae, Chlorophyta) reveal complex patterns of sequence evolution.</title>
        <authorList>
            <person name="Fucikova K."/>
            <person name="Lewis P.O."/>
            <person name="Lewis L.A."/>
        </authorList>
    </citation>
    <scope>NUCLEOTIDE SEQUENCE</scope>
    <source>
        <strain evidence="3">UTEX B 2979</strain>
    </source>
</reference>
<feature type="compositionally biased region" description="Basic and acidic residues" evidence="1">
    <location>
        <begin position="2366"/>
        <end position="2381"/>
    </location>
</feature>
<feature type="transmembrane region" description="Helical" evidence="2">
    <location>
        <begin position="146"/>
        <end position="167"/>
    </location>
</feature>
<feature type="compositionally biased region" description="Polar residues" evidence="1">
    <location>
        <begin position="1543"/>
        <end position="1553"/>
    </location>
</feature>
<proteinExistence type="predicted"/>
<feature type="region of interest" description="Disordered" evidence="1">
    <location>
        <begin position="2362"/>
        <end position="2392"/>
    </location>
</feature>
<organism evidence="3">
    <name type="scientific">Rotundella rotunda</name>
    <dbReference type="NCBI Taxonomy" id="1357779"/>
    <lineage>
        <taxon>Eukaryota</taxon>
        <taxon>Viridiplantae</taxon>
        <taxon>Chlorophyta</taxon>
        <taxon>core chlorophytes</taxon>
        <taxon>Chlorophyceae</taxon>
        <taxon>CS clade</taxon>
        <taxon>Sphaeropleales</taxon>
        <taxon>Rotundellaceae</taxon>
        <taxon>Rotundella</taxon>
    </lineage>
</organism>
<keyword evidence="3" id="KW-0150">Chloroplast</keyword>
<feature type="compositionally biased region" description="Basic residues" evidence="1">
    <location>
        <begin position="1697"/>
        <end position="1714"/>
    </location>
</feature>
<protein>
    <submittedName>
        <fullName evidence="3">Hypothetical chloroplast protein RF1</fullName>
    </submittedName>
</protein>
<feature type="transmembrane region" description="Helical" evidence="2">
    <location>
        <begin position="114"/>
        <end position="134"/>
    </location>
</feature>
<sequence length="2530" mass="297754">MYTLFSLVTSVKDYIEVVHKLIETDPNLNLTTYYDFGATTTFVILAFKQIIAQFLSLSWFQTIWSLPTLVPDIAASMISEISVLDGSFHNTLTLFETPLSYGNTNMFFYCMEKFMIGFVNSFFLCFPTSIAHIITLRRFVMQGLEAGYISGLGTIAGNLVWIGSIVFGLRFIVIPWLSLDLLRYLLGFLLLIKYMWDSYTEKRTVLEDLSKWKIFLLTFLLSFCEQTNLSPFLSNLSIGSDATPFESFPTQTFFEFVSVHGCYLTGLFVGSFSLLQFTLWFWENPAFNLYMWFIRSFKVTTSFYHKLLNLTFLYITMICAVSNMSYFGIDYTITHPLGMVHEDRLVDQKMFLETAFLNSKASDRNTRRNRGRHGRRERWKRRVRRYRTFDASLYDQGVYDLFTIEDLNYGFDRFWLRRKLRNHRVRFRFFPGPWMRSFKKQLSRPRLESSMGPRVEFFRILFEQAYHPSFHEFRNKKGFSGDTNKTSLNNKYSSLNASNSKVPLSSLQSLEAFNGKKKILSIYSERNGERTGAFGSTLMEDLRKEQSALRKFVRKVNSRIQFAKIRNEIETASSLSPSALPSVNSVITSANLKASIKPIYSKRWKYLFSKMAHPSKSEPKYTKSEDHLFQRFKKNTLWKNEKKGFHFINYFEKKENRMESLNSVNTLSASSLASAIMNKEGNFTKKEDVKKHLSLKDRQILRYKTFLTNKEKTKENEMYRPMTLLHPMKFYLQKDQAFKRKLSFYGVKPFRNFGVENNAPYFRIMMKRFFYYYKPTLRWERTMRVATLRKARRKGPRIPRKRNVAKTTEALSFSSNNTSLPSLGEREEKGSLGERVSSLGRKQAFLSFSSTNKEEAKEMNTSLIQKPTHFYSLVSKRASRYRFQIYKDVLQHWYYTPLNRLLLKFDVDSFIRRQPKTYFLTKKEEKLLHLKRTLLSEYYETLRWYTYMQHARTMKANIGGTKSLSSRAYNQQFQGTFKKIRHLFAITPSSTDYTVLKFDQPLFNEYSNDTNDSIVEDSVVHEELFADEAIYKNPFSASSPSTSPSKMVTMTKAEDLPNQSAKILREYLLTSTPLRQELIRKLVSEKQYWEFTQFLFKGQKLRGTKPITNKTDFLNQEKAYLLSSAENRAITDFKTDLWEKEYPLWSLSTKVKESKLSSPSFVTLKEGEIKDGTYTFGESVKGKSNLELWMALLKKAQNTLYDQESLKNYVSGRVEKHERQKQRQQKKLKARLERMQQWFVEKKKTKAFYTIKTSSSPTKKVSSNYSGLTSSIQKALKDGFFWEKGWTSPKFNIRNNRPNFYKHLDAETSTSSPINSLLKRKVYNLGMVPSEKSIFLKDHLKDRVMQNALQTLSAEQDLRNRFSDIQQDVKGRSENLQSIFQSVKKEWNRIQYTFFKPFVLLVNQSERLLSYTSNALFFSQYGNQPLKDGSSPSPSKMSKSLVNWRQREIALSKRKKIRKTLKRLRNKTSIKERPWISSKNQPEDFINYALKSGTFTSPLKKSFGRKSILFGEKASFPSSLSSKETKTEREGQRKKRDFLFGGSPSNMSSSTFPPTGEKVTKGDREEESLLNTKNKKDWTLFLRSQTFLSSLNAGKEFSKVDEKPNLLNQIFKNSFKRKRTRLRRSRRFKARSPIQKSTLGEKFKRQFRLLKKYRQTENQGSALFLSKENRKVEIIQQITKRKYDPQSEFQRNETKQRRTRQRKHRFWKKHKKQKYATNRRQLRHQRRRYALNKIRVLNKKLYRIHGNVQMKQWWWQTFLPNFQANKDALWEIQKNKQMKEELSKLSVSEILERDQAFFLSSSHLSSHISPSTVVNSMRVNENGEPVNTLNNEKTQVLQIGDKDYKPLAIPEALRIREKLVQKQLLNFGSDSFHDDRRTKENEKRTTFLSSLSSLSSKEKKEKKETKEDEKEEKLFFKGEKLSSDLIGQISQKLFEEGSTFGDPSTTGEETYRTTRKFQQFYEQDSSKFMVGTNPMPFYTGWDESLRKFVVTNRFLSRKEAGYLMNLSPYKKRKTSPSLNPFNTVGGDEVKAPLQGMNAATTLYWQIPFTTYDPDQFFALGMDGFSPIAWKNFHFKHSKQTTRPILVKNVLSTLNPSSSFNGSPKVNLSPSSSSVFTIENGEIKKSREKTKSSLKTFRKTKLSYDLRFKMLSSRFKPKKVQNLDFNTFKIHQYRRIQKRQKRLKKHPRPPVWFPSGPLTNQVLPVHYIYVFYKRSRLPRDRYIRRRLRRTPHVDMDQQLSFVNLLDKNHSSEAQGSSLNSSYELSTIKDYTLRRRSKPRRKYHRKRQKSISPSLMKENFFLKRRAFRALSFYDINEKDTEIGNNDLNPNKQRFRPLSKIQATSVLSSKRTAFKSKASSSAFSTFGESDEKRNREKNAKEANRKSAKQSSENLRVRQLRRRIQRQVLRPISRYKPRAGGLVWPGDYLRFEAVKAPKLQTSTLKLSLTEQKSSFVEEKGKILFPTKSENFVEPKNRKIRKKKRKMIQEWQIQPKQYLLQKHNIKVLKKRLEKSQNRAQMHQKVQQFKYLWNNE</sequence>
<feature type="region of interest" description="Disordered" evidence="1">
    <location>
        <begin position="1870"/>
        <end position="1890"/>
    </location>
</feature>